<organism evidence="2 3">
    <name type="scientific">Ophiocordyceps camponoti-rufipedis</name>
    <dbReference type="NCBI Taxonomy" id="2004952"/>
    <lineage>
        <taxon>Eukaryota</taxon>
        <taxon>Fungi</taxon>
        <taxon>Dikarya</taxon>
        <taxon>Ascomycota</taxon>
        <taxon>Pezizomycotina</taxon>
        <taxon>Sordariomycetes</taxon>
        <taxon>Hypocreomycetidae</taxon>
        <taxon>Hypocreales</taxon>
        <taxon>Ophiocordycipitaceae</taxon>
        <taxon>Ophiocordyceps</taxon>
    </lineage>
</organism>
<feature type="transmembrane region" description="Helical" evidence="1">
    <location>
        <begin position="135"/>
        <end position="161"/>
    </location>
</feature>
<evidence type="ECO:0000313" key="3">
    <source>
        <dbReference type="Proteomes" id="UP000226431"/>
    </source>
</evidence>
<keyword evidence="1" id="KW-0472">Membrane</keyword>
<protein>
    <submittedName>
        <fullName evidence="2">Uncharacterized protein</fullName>
    </submittedName>
</protein>
<evidence type="ECO:0000313" key="2">
    <source>
        <dbReference type="EMBL" id="PHH73797.1"/>
    </source>
</evidence>
<feature type="transmembrane region" description="Helical" evidence="1">
    <location>
        <begin position="224"/>
        <end position="246"/>
    </location>
</feature>
<gene>
    <name evidence="2" type="ORF">CDD80_3554</name>
</gene>
<dbReference type="EMBL" id="NJES01000317">
    <property type="protein sequence ID" value="PHH73797.1"/>
    <property type="molecule type" value="Genomic_DNA"/>
</dbReference>
<feature type="transmembrane region" description="Helical" evidence="1">
    <location>
        <begin position="267"/>
        <end position="288"/>
    </location>
</feature>
<feature type="transmembrane region" description="Helical" evidence="1">
    <location>
        <begin position="294"/>
        <end position="316"/>
    </location>
</feature>
<keyword evidence="3" id="KW-1185">Reference proteome</keyword>
<proteinExistence type="predicted"/>
<sequence>MLTTASTWATPLLSGLTSSLTPSNPPAAPFRLIAGLHLVSLPLLILCAPETVFDRSDSSDSDSDASTKASRGYIRNVIRFRPPLTSSSSSAARAVRAVVAPSTCLVSALSAVPYAALWGLAAVGAILVVPEPLELGPVVVGALLTGPWVLATLVVGGLACFYRGFHDRFTRRAGCVVVAVGAFLVVVGLLSFGLGLDNFMIKPVPSSPPYFTPSAAQQLSPPLLALQLGILAAGIHVLDTATRPLIARSASFSSSSVAAAQGSIGDMHAAIVAFRSFAAAIGIATLRASPLRPAVIAMTVVQILVVPAVLLLCWYAGEAVWRADGRVLRLVDARELKQSGSFFDHD</sequence>
<evidence type="ECO:0000256" key="1">
    <source>
        <dbReference type="SAM" id="Phobius"/>
    </source>
</evidence>
<dbReference type="OrthoDB" id="5215911at2759"/>
<keyword evidence="1" id="KW-0812">Transmembrane</keyword>
<accession>A0A2C5YYG8</accession>
<keyword evidence="1" id="KW-1133">Transmembrane helix</keyword>
<dbReference type="Proteomes" id="UP000226431">
    <property type="component" value="Unassembled WGS sequence"/>
</dbReference>
<name>A0A2C5YYG8_9HYPO</name>
<comment type="caution">
    <text evidence="2">The sequence shown here is derived from an EMBL/GenBank/DDBJ whole genome shotgun (WGS) entry which is preliminary data.</text>
</comment>
<dbReference type="AlphaFoldDB" id="A0A2C5YYG8"/>
<feature type="transmembrane region" description="Helical" evidence="1">
    <location>
        <begin position="103"/>
        <end position="129"/>
    </location>
</feature>
<feature type="transmembrane region" description="Helical" evidence="1">
    <location>
        <begin position="173"/>
        <end position="196"/>
    </location>
</feature>
<reference evidence="2 3" key="1">
    <citation type="submission" date="2017-06" db="EMBL/GenBank/DDBJ databases">
        <title>Ant-infecting Ophiocordyceps genomes reveal a high diversity of potential behavioral manipulation genes and a possible major role for enterotoxins.</title>
        <authorList>
            <person name="De Bekker C."/>
            <person name="Evans H.C."/>
            <person name="Brachmann A."/>
            <person name="Hughes D.P."/>
        </authorList>
    </citation>
    <scope>NUCLEOTIDE SEQUENCE [LARGE SCALE GENOMIC DNA]</scope>
    <source>
        <strain evidence="2 3">Map16</strain>
    </source>
</reference>